<evidence type="ECO:0000256" key="1">
    <source>
        <dbReference type="SAM" id="Phobius"/>
    </source>
</evidence>
<feature type="transmembrane region" description="Helical" evidence="1">
    <location>
        <begin position="83"/>
        <end position="102"/>
    </location>
</feature>
<reference evidence="2 3" key="1">
    <citation type="submission" date="2014-06" db="EMBL/GenBank/DDBJ databases">
        <authorList>
            <consortium name="DOE Joint Genome Institute"/>
            <person name="Kuo A."/>
            <person name="Kohler A."/>
            <person name="Nagy L.G."/>
            <person name="Floudas D."/>
            <person name="Copeland A."/>
            <person name="Barry K.W."/>
            <person name="Cichocki N."/>
            <person name="Veneault-Fourrey C."/>
            <person name="LaButti K."/>
            <person name="Lindquist E.A."/>
            <person name="Lipzen A."/>
            <person name="Lundell T."/>
            <person name="Morin E."/>
            <person name="Murat C."/>
            <person name="Sun H."/>
            <person name="Tunlid A."/>
            <person name="Henrissat B."/>
            <person name="Grigoriev I.V."/>
            <person name="Hibbett D.S."/>
            <person name="Martin F."/>
            <person name="Nordberg H.P."/>
            <person name="Cantor M.N."/>
            <person name="Hua S.X."/>
        </authorList>
    </citation>
    <scope>NUCLEOTIDE SEQUENCE [LARGE SCALE GENOMIC DNA]</scope>
    <source>
        <strain evidence="2 3">ATCC 200175</strain>
    </source>
</reference>
<organism evidence="2 3">
    <name type="scientific">Paxillus involutus ATCC 200175</name>
    <dbReference type="NCBI Taxonomy" id="664439"/>
    <lineage>
        <taxon>Eukaryota</taxon>
        <taxon>Fungi</taxon>
        <taxon>Dikarya</taxon>
        <taxon>Basidiomycota</taxon>
        <taxon>Agaricomycotina</taxon>
        <taxon>Agaricomycetes</taxon>
        <taxon>Agaricomycetidae</taxon>
        <taxon>Boletales</taxon>
        <taxon>Paxilineae</taxon>
        <taxon>Paxillaceae</taxon>
        <taxon>Paxillus</taxon>
    </lineage>
</organism>
<feature type="transmembrane region" description="Helical" evidence="1">
    <location>
        <begin position="114"/>
        <end position="134"/>
    </location>
</feature>
<keyword evidence="1" id="KW-0472">Membrane</keyword>
<dbReference type="Proteomes" id="UP000053647">
    <property type="component" value="Unassembled WGS sequence"/>
</dbReference>
<dbReference type="HOGENOM" id="CLU_1518366_0_0_1"/>
<proteinExistence type="predicted"/>
<keyword evidence="1" id="KW-0812">Transmembrane</keyword>
<dbReference type="AlphaFoldDB" id="A0A0C9TB44"/>
<reference evidence="3" key="2">
    <citation type="submission" date="2015-01" db="EMBL/GenBank/DDBJ databases">
        <title>Evolutionary Origins and Diversification of the Mycorrhizal Mutualists.</title>
        <authorList>
            <consortium name="DOE Joint Genome Institute"/>
            <consortium name="Mycorrhizal Genomics Consortium"/>
            <person name="Kohler A."/>
            <person name="Kuo A."/>
            <person name="Nagy L.G."/>
            <person name="Floudas D."/>
            <person name="Copeland A."/>
            <person name="Barry K.W."/>
            <person name="Cichocki N."/>
            <person name="Veneault-Fourrey C."/>
            <person name="LaButti K."/>
            <person name="Lindquist E.A."/>
            <person name="Lipzen A."/>
            <person name="Lundell T."/>
            <person name="Morin E."/>
            <person name="Murat C."/>
            <person name="Riley R."/>
            <person name="Ohm R."/>
            <person name="Sun H."/>
            <person name="Tunlid A."/>
            <person name="Henrissat B."/>
            <person name="Grigoriev I.V."/>
            <person name="Hibbett D.S."/>
            <person name="Martin F."/>
        </authorList>
    </citation>
    <scope>NUCLEOTIDE SEQUENCE [LARGE SCALE GENOMIC DNA]</scope>
    <source>
        <strain evidence="3">ATCC 200175</strain>
    </source>
</reference>
<protein>
    <submittedName>
        <fullName evidence="2">Uncharacterized protein</fullName>
    </submittedName>
</protein>
<evidence type="ECO:0000313" key="2">
    <source>
        <dbReference type="EMBL" id="KIJ12805.1"/>
    </source>
</evidence>
<name>A0A0C9TB44_PAXIN</name>
<keyword evidence="1" id="KW-1133">Transmembrane helix</keyword>
<dbReference type="OrthoDB" id="42657at2759"/>
<dbReference type="EMBL" id="KN819359">
    <property type="protein sequence ID" value="KIJ12805.1"/>
    <property type="molecule type" value="Genomic_DNA"/>
</dbReference>
<sequence>MTRTPIELEPLKPASSLGVESRVLITSRNELWAFYLYYVGNSGLSGFNFGPSQFQNLLYLAGYDPSSQPPFQFHRPPHKWQSFAIQAVLLLVIGAWADYGSATPSHAKDTVTAAKVNIMVIFGLLMFGPPVITYQVGILEGMKAGDNTENNTRAFSALIAFSGAVWCAWFVAVLRFS</sequence>
<feature type="transmembrane region" description="Helical" evidence="1">
    <location>
        <begin position="154"/>
        <end position="174"/>
    </location>
</feature>
<evidence type="ECO:0000313" key="3">
    <source>
        <dbReference type="Proteomes" id="UP000053647"/>
    </source>
</evidence>
<gene>
    <name evidence="2" type="ORF">PAXINDRAFT_156773</name>
</gene>
<accession>A0A0C9TB44</accession>
<keyword evidence="3" id="KW-1185">Reference proteome</keyword>